<keyword evidence="3" id="KW-0378">Hydrolase</keyword>
<sequence length="370" mass="41448">MNASIKLIALGLISFCINTTLCQNMANDLLIKKIFGDATTKEIKDRSAELQTKICEKCVLNLCNGPSGNGDACRYVYECCYIRDVVSDASRPQRISSCGQRNPNGLVYKNTEVHHEDAEFAEFPWMVLIRHCTNDHIIGGGSLIAPNVVLTSALSVRDKTAQMLYVRAGEWDLESTLEPYVHQNAFVKEIVCHEEFKGIPLCNDIALLVLKSSYTLTPNVQPICLPEVNTVLDRDHCISSGWGQFKLGQINGYQPILKKVEFPILSHAACEAQLGGNFFYMYNYFQLHPSFICAGGVPGNDKFIRESGSPLVCPDRNNPERYYQVGIAPLPGLNVGTENLLYLDSSVLYSRDWIIMKLKERRVDLQYFTA</sequence>
<dbReference type="GO" id="GO:0004252">
    <property type="term" value="F:serine-type endopeptidase activity"/>
    <property type="evidence" value="ECO:0007669"/>
    <property type="project" value="InterPro"/>
</dbReference>
<feature type="domain" description="Peptidase S1" evidence="2">
    <location>
        <begin position="107"/>
        <end position="359"/>
    </location>
</feature>
<gene>
    <name evidence="3" type="primary">CTRL</name>
    <name evidence="3" type="ORF">c0_g1_i1</name>
</gene>
<dbReference type="GO" id="GO:0006508">
    <property type="term" value="P:proteolysis"/>
    <property type="evidence" value="ECO:0007669"/>
    <property type="project" value="UniProtKB-KW"/>
</dbReference>
<dbReference type="GeneID" id="108965410"/>
<dbReference type="EMBL" id="GDHF01004919">
    <property type="protein sequence ID" value="JAI47395.1"/>
    <property type="molecule type" value="Transcribed_RNA"/>
</dbReference>
<feature type="chain" id="PRO_5005522855" evidence="1">
    <location>
        <begin position="23"/>
        <end position="370"/>
    </location>
</feature>
<name>A0A0K8W963_BACLA</name>
<dbReference type="InterPro" id="IPR009003">
    <property type="entry name" value="Peptidase_S1_PA"/>
</dbReference>
<keyword evidence="3" id="KW-0645">Protease</keyword>
<accession>A0A0K8W963</accession>
<evidence type="ECO:0000313" key="3">
    <source>
        <dbReference type="EMBL" id="JAI47395.1"/>
    </source>
</evidence>
<dbReference type="SUPFAM" id="SSF50494">
    <property type="entry name" value="Trypsin-like serine proteases"/>
    <property type="match status" value="1"/>
</dbReference>
<organism evidence="3">
    <name type="scientific">Bactrocera latifrons</name>
    <name type="common">Malaysian fruit fly</name>
    <name type="synonym">Chaetodacus latifrons</name>
    <dbReference type="NCBI Taxonomy" id="174628"/>
    <lineage>
        <taxon>Eukaryota</taxon>
        <taxon>Metazoa</taxon>
        <taxon>Ecdysozoa</taxon>
        <taxon>Arthropoda</taxon>
        <taxon>Hexapoda</taxon>
        <taxon>Insecta</taxon>
        <taxon>Pterygota</taxon>
        <taxon>Neoptera</taxon>
        <taxon>Endopterygota</taxon>
        <taxon>Diptera</taxon>
        <taxon>Brachycera</taxon>
        <taxon>Muscomorpha</taxon>
        <taxon>Tephritoidea</taxon>
        <taxon>Tephritidae</taxon>
        <taxon>Bactrocera</taxon>
        <taxon>Bactrocera</taxon>
    </lineage>
</organism>
<protein>
    <submittedName>
        <fullName evidence="3">Chymotrypsin-like protease CTRL-1</fullName>
    </submittedName>
</protein>
<dbReference type="InterPro" id="IPR043504">
    <property type="entry name" value="Peptidase_S1_PA_chymotrypsin"/>
</dbReference>
<proteinExistence type="predicted"/>
<dbReference type="PANTHER" id="PTHR24258">
    <property type="entry name" value="SERINE PROTEASE-RELATED"/>
    <property type="match status" value="1"/>
</dbReference>
<dbReference type="PROSITE" id="PS50240">
    <property type="entry name" value="TRYPSIN_DOM"/>
    <property type="match status" value="1"/>
</dbReference>
<dbReference type="Pfam" id="PF00089">
    <property type="entry name" value="Trypsin"/>
    <property type="match status" value="1"/>
</dbReference>
<dbReference type="PANTHER" id="PTHR24258:SF129">
    <property type="entry name" value="LP15124P-RELATED"/>
    <property type="match status" value="1"/>
</dbReference>
<evidence type="ECO:0000259" key="2">
    <source>
        <dbReference type="PROSITE" id="PS50240"/>
    </source>
</evidence>
<dbReference type="OrthoDB" id="6261922at2759"/>
<dbReference type="CDD" id="cd00190">
    <property type="entry name" value="Tryp_SPc"/>
    <property type="match status" value="1"/>
</dbReference>
<evidence type="ECO:0000256" key="1">
    <source>
        <dbReference type="SAM" id="SignalP"/>
    </source>
</evidence>
<feature type="signal peptide" evidence="1">
    <location>
        <begin position="1"/>
        <end position="22"/>
    </location>
</feature>
<dbReference type="Gene3D" id="2.40.10.10">
    <property type="entry name" value="Trypsin-like serine proteases"/>
    <property type="match status" value="2"/>
</dbReference>
<keyword evidence="1" id="KW-0732">Signal</keyword>
<reference evidence="3" key="1">
    <citation type="submission" date="2015-06" db="EMBL/GenBank/DDBJ databases">
        <authorList>
            <person name="Hoefler B.C."/>
            <person name="Straight P.D."/>
        </authorList>
    </citation>
    <scope>NUCLEOTIDE SEQUENCE</scope>
</reference>
<dbReference type="InterPro" id="IPR001254">
    <property type="entry name" value="Trypsin_dom"/>
</dbReference>
<dbReference type="SMART" id="SM00020">
    <property type="entry name" value="Tryp_SPc"/>
    <property type="match status" value="1"/>
</dbReference>
<dbReference type="AlphaFoldDB" id="A0A0K8W963"/>